<evidence type="ECO:0000313" key="3">
    <source>
        <dbReference type="Proteomes" id="UP001595826"/>
    </source>
</evidence>
<dbReference type="RefSeq" id="WP_377408275.1">
    <property type="nucleotide sequence ID" value="NZ_JBHSCY010000001.1"/>
</dbReference>
<keyword evidence="1" id="KW-0472">Membrane</keyword>
<evidence type="ECO:0000256" key="1">
    <source>
        <dbReference type="SAM" id="Phobius"/>
    </source>
</evidence>
<dbReference type="Proteomes" id="UP001595826">
    <property type="component" value="Unassembled WGS sequence"/>
</dbReference>
<dbReference type="InterPro" id="IPR011990">
    <property type="entry name" value="TPR-like_helical_dom_sf"/>
</dbReference>
<keyword evidence="1" id="KW-0812">Transmembrane</keyword>
<dbReference type="Gene3D" id="1.25.40.10">
    <property type="entry name" value="Tetratricopeptide repeat domain"/>
    <property type="match status" value="1"/>
</dbReference>
<sequence length="733" mass="86840">MRFFFIPIFILQIQTPVSEVTKSTGKKWQTVIKILAAYLVAAWTFLQFVDWVLIRYNISPYWVDILLWMFVGVIPSLIIYLYHKERINNGILKLREKIIIPLNILLIGVIIFFVFGNSDLGSTTKEVTFTNKSGEVERQTITKEEFRIGIPIFNFQQKNKDTLHSWLGNTINKVLKIDLQQNKTLMPSWYYVNNTIEKINTSRVFDKYYVDGEYEVSNGIYTIIPVLRNSKNGNEITRKTFSGSDFFSLIDEISIFIKNNLGIVKETQNTYIDLEIRDITTSSMEALKYWSNNSYEQATKVDDKFALAYLDNAIRRNKYSHGELEEKYQIDKAYENKAKLPTQIQFEILMYKNIIYNRWQDAKELVKYQLEIEPNNATYNYLLDLIYSETKNIEGYYKHASERFNKVKNETNARSYFQALILKREFKKAIDLIKVYEVMAPNTEEVQLIKAYAYLMSGDIKKAKETYKKVNLLWPKESIHKEEVKKYIAYKEKNDALNFNIEALDGFYRSTGSEQQIEYFKKANNYMVHYKNQLMYVTLPYNNMLLSLNGGWLGGSKHIFEKDSTNNIYRVQVQQFNQNNLNTFYYYKENKDISKAYKMLKEKKYDSLSSTFKNLVEKYPKHWFIKQAAQHIEYVKSTDKKALENQYKAIVGSYANRKFWIEDNRLYYKRDNLTKVEILPISKTRYISLTKFDTNYEFEFLPNNKIASFALVYNIEKEAWDSLKNNTNYLLKN</sequence>
<feature type="transmembrane region" description="Helical" evidence="1">
    <location>
        <begin position="61"/>
        <end position="82"/>
    </location>
</feature>
<keyword evidence="3" id="KW-1185">Reference proteome</keyword>
<feature type="transmembrane region" description="Helical" evidence="1">
    <location>
        <begin position="31"/>
        <end position="49"/>
    </location>
</feature>
<evidence type="ECO:0000313" key="2">
    <source>
        <dbReference type="EMBL" id="MFC4268035.1"/>
    </source>
</evidence>
<dbReference type="EMBL" id="JBHSCY010000001">
    <property type="protein sequence ID" value="MFC4268035.1"/>
    <property type="molecule type" value="Genomic_DNA"/>
</dbReference>
<organism evidence="2 3">
    <name type="scientific">Polaribacter marinivivus</name>
    <dbReference type="NCBI Taxonomy" id="1524260"/>
    <lineage>
        <taxon>Bacteria</taxon>
        <taxon>Pseudomonadati</taxon>
        <taxon>Bacteroidota</taxon>
        <taxon>Flavobacteriia</taxon>
        <taxon>Flavobacteriales</taxon>
        <taxon>Flavobacteriaceae</taxon>
    </lineage>
</organism>
<name>A0ABV8R6M0_9FLAO</name>
<protein>
    <submittedName>
        <fullName evidence="2">Tetratricopeptide repeat protein</fullName>
    </submittedName>
</protein>
<reference evidence="3" key="1">
    <citation type="journal article" date="2019" name="Int. J. Syst. Evol. Microbiol.">
        <title>The Global Catalogue of Microorganisms (GCM) 10K type strain sequencing project: providing services to taxonomists for standard genome sequencing and annotation.</title>
        <authorList>
            <consortium name="The Broad Institute Genomics Platform"/>
            <consortium name="The Broad Institute Genome Sequencing Center for Infectious Disease"/>
            <person name="Wu L."/>
            <person name="Ma J."/>
        </authorList>
    </citation>
    <scope>NUCLEOTIDE SEQUENCE [LARGE SCALE GENOMIC DNA]</scope>
    <source>
        <strain evidence="3">CECT 8655</strain>
    </source>
</reference>
<proteinExistence type="predicted"/>
<accession>A0ABV8R6M0</accession>
<gene>
    <name evidence="2" type="ORF">ACFOWD_03865</name>
</gene>
<comment type="caution">
    <text evidence="2">The sequence shown here is derived from an EMBL/GenBank/DDBJ whole genome shotgun (WGS) entry which is preliminary data.</text>
</comment>
<feature type="transmembrane region" description="Helical" evidence="1">
    <location>
        <begin position="98"/>
        <end position="116"/>
    </location>
</feature>
<keyword evidence="1" id="KW-1133">Transmembrane helix</keyword>